<name>A0A0F8WN54_9ZZZZ</name>
<sequence>MVRQGYKDARRKRFKVGGSVPHVWKEGDTVTASYPNRHAADVLGQQIMTDTMRPGARARIEEDLEFHPFLEMR</sequence>
<accession>A0A0F8WN54</accession>
<gene>
    <name evidence="1" type="ORF">LCGC14_3047490</name>
</gene>
<proteinExistence type="predicted"/>
<reference evidence="1" key="1">
    <citation type="journal article" date="2015" name="Nature">
        <title>Complex archaea that bridge the gap between prokaryotes and eukaryotes.</title>
        <authorList>
            <person name="Spang A."/>
            <person name="Saw J.H."/>
            <person name="Jorgensen S.L."/>
            <person name="Zaremba-Niedzwiedzka K."/>
            <person name="Martijn J."/>
            <person name="Lind A.E."/>
            <person name="van Eijk R."/>
            <person name="Schleper C."/>
            <person name="Guy L."/>
            <person name="Ettema T.J."/>
        </authorList>
    </citation>
    <scope>NUCLEOTIDE SEQUENCE</scope>
</reference>
<organism evidence="1">
    <name type="scientific">marine sediment metagenome</name>
    <dbReference type="NCBI Taxonomy" id="412755"/>
    <lineage>
        <taxon>unclassified sequences</taxon>
        <taxon>metagenomes</taxon>
        <taxon>ecological metagenomes</taxon>
    </lineage>
</organism>
<evidence type="ECO:0000313" key="1">
    <source>
        <dbReference type="EMBL" id="KKK58138.1"/>
    </source>
</evidence>
<dbReference type="EMBL" id="LAZR01064128">
    <property type="protein sequence ID" value="KKK58138.1"/>
    <property type="molecule type" value="Genomic_DNA"/>
</dbReference>
<comment type="caution">
    <text evidence="1">The sequence shown here is derived from an EMBL/GenBank/DDBJ whole genome shotgun (WGS) entry which is preliminary data.</text>
</comment>
<protein>
    <submittedName>
        <fullName evidence="1">Uncharacterized protein</fullName>
    </submittedName>
</protein>
<dbReference type="AlphaFoldDB" id="A0A0F8WN54"/>